<dbReference type="PANTHER" id="PTHR43877:SF2">
    <property type="entry name" value="AMINOALKYLPHOSPHONATE N-ACETYLTRANSFERASE-RELATED"/>
    <property type="match status" value="1"/>
</dbReference>
<evidence type="ECO:0000256" key="1">
    <source>
        <dbReference type="ARBA" id="ARBA00022679"/>
    </source>
</evidence>
<evidence type="ECO:0000256" key="2">
    <source>
        <dbReference type="ARBA" id="ARBA00023315"/>
    </source>
</evidence>
<sequence length="157" mass="17185">MRVIETTPDDPATAELLQAYFTERVGGFTTGRYRVASPDPAQFLAPGVFLRIEEDDGAPLACGGLREIEPEQGRRFEVKHLYVAPAARGSGLGRRLLTRLEAHARRQGASWLVLDTNRSLEAAAGLYRSSGFESVEPFNDNPNATDWFAKRLPPAAG</sequence>
<organism evidence="4 5">
    <name type="scientific">Amnibacterium soli</name>
    <dbReference type="NCBI Taxonomy" id="1282736"/>
    <lineage>
        <taxon>Bacteria</taxon>
        <taxon>Bacillati</taxon>
        <taxon>Actinomycetota</taxon>
        <taxon>Actinomycetes</taxon>
        <taxon>Micrococcales</taxon>
        <taxon>Microbacteriaceae</taxon>
        <taxon>Amnibacterium</taxon>
    </lineage>
</organism>
<dbReference type="CDD" id="cd04301">
    <property type="entry name" value="NAT_SF"/>
    <property type="match status" value="1"/>
</dbReference>
<dbReference type="Pfam" id="PF00583">
    <property type="entry name" value="Acetyltransf_1"/>
    <property type="match status" value="1"/>
</dbReference>
<dbReference type="Gene3D" id="3.40.630.30">
    <property type="match status" value="1"/>
</dbReference>
<feature type="domain" description="N-acetyltransferase" evidence="3">
    <location>
        <begin position="4"/>
        <end position="153"/>
    </location>
</feature>
<evidence type="ECO:0000313" key="5">
    <source>
        <dbReference type="Proteomes" id="UP001500121"/>
    </source>
</evidence>
<dbReference type="PANTHER" id="PTHR43877">
    <property type="entry name" value="AMINOALKYLPHOSPHONATE N-ACETYLTRANSFERASE-RELATED-RELATED"/>
    <property type="match status" value="1"/>
</dbReference>
<reference evidence="5" key="1">
    <citation type="journal article" date="2019" name="Int. J. Syst. Evol. Microbiol.">
        <title>The Global Catalogue of Microorganisms (GCM) 10K type strain sequencing project: providing services to taxonomists for standard genome sequencing and annotation.</title>
        <authorList>
            <consortium name="The Broad Institute Genomics Platform"/>
            <consortium name="The Broad Institute Genome Sequencing Center for Infectious Disease"/>
            <person name="Wu L."/>
            <person name="Ma J."/>
        </authorList>
    </citation>
    <scope>NUCLEOTIDE SEQUENCE [LARGE SCALE GENOMIC DNA]</scope>
    <source>
        <strain evidence="5">JCM 19015</strain>
    </source>
</reference>
<keyword evidence="5" id="KW-1185">Reference proteome</keyword>
<gene>
    <name evidence="4" type="ORF">GCM10025783_07230</name>
</gene>
<evidence type="ECO:0000259" key="3">
    <source>
        <dbReference type="PROSITE" id="PS51186"/>
    </source>
</evidence>
<dbReference type="InterPro" id="IPR016181">
    <property type="entry name" value="Acyl_CoA_acyltransferase"/>
</dbReference>
<name>A0ABP8YVN3_9MICO</name>
<protein>
    <recommendedName>
        <fullName evidence="3">N-acetyltransferase domain-containing protein</fullName>
    </recommendedName>
</protein>
<dbReference type="SUPFAM" id="SSF55729">
    <property type="entry name" value="Acyl-CoA N-acyltransferases (Nat)"/>
    <property type="match status" value="1"/>
</dbReference>
<dbReference type="EMBL" id="BAABLP010000001">
    <property type="protein sequence ID" value="GAA4739019.1"/>
    <property type="molecule type" value="Genomic_DNA"/>
</dbReference>
<keyword evidence="2" id="KW-0012">Acyltransferase</keyword>
<dbReference type="Proteomes" id="UP001500121">
    <property type="component" value="Unassembled WGS sequence"/>
</dbReference>
<proteinExistence type="predicted"/>
<comment type="caution">
    <text evidence="4">The sequence shown here is derived from an EMBL/GenBank/DDBJ whole genome shotgun (WGS) entry which is preliminary data.</text>
</comment>
<dbReference type="InterPro" id="IPR050832">
    <property type="entry name" value="Bact_Acetyltransf"/>
</dbReference>
<dbReference type="InterPro" id="IPR000182">
    <property type="entry name" value="GNAT_dom"/>
</dbReference>
<evidence type="ECO:0000313" key="4">
    <source>
        <dbReference type="EMBL" id="GAA4739019.1"/>
    </source>
</evidence>
<dbReference type="PROSITE" id="PS51186">
    <property type="entry name" value="GNAT"/>
    <property type="match status" value="1"/>
</dbReference>
<accession>A0ABP8YVN3</accession>
<dbReference type="RefSeq" id="WP_345479583.1">
    <property type="nucleotide sequence ID" value="NZ_BAABLP010000001.1"/>
</dbReference>
<keyword evidence="1" id="KW-0808">Transferase</keyword>